<dbReference type="GO" id="GO:0019843">
    <property type="term" value="F:rRNA binding"/>
    <property type="evidence" value="ECO:0007669"/>
    <property type="project" value="TreeGrafter"/>
</dbReference>
<evidence type="ECO:0000256" key="4">
    <source>
        <dbReference type="ARBA" id="ARBA00023242"/>
    </source>
</evidence>
<dbReference type="Proteomes" id="UP000241769">
    <property type="component" value="Unassembled WGS sequence"/>
</dbReference>
<dbReference type="EMBL" id="MDYQ01000112">
    <property type="protein sequence ID" value="PRP81964.1"/>
    <property type="molecule type" value="Genomic_DNA"/>
</dbReference>
<keyword evidence="8" id="KW-1185">Reference proteome</keyword>
<reference evidence="7 8" key="1">
    <citation type="journal article" date="2018" name="Genome Biol. Evol.">
        <title>Multiple Roots of Fruiting Body Formation in Amoebozoa.</title>
        <authorList>
            <person name="Hillmann F."/>
            <person name="Forbes G."/>
            <person name="Novohradska S."/>
            <person name="Ferling I."/>
            <person name="Riege K."/>
            <person name="Groth M."/>
            <person name="Westermann M."/>
            <person name="Marz M."/>
            <person name="Spaller T."/>
            <person name="Winckler T."/>
            <person name="Schaap P."/>
            <person name="Glockner G."/>
        </authorList>
    </citation>
    <scope>NUCLEOTIDE SEQUENCE [LARGE SCALE GENOMIC DNA]</scope>
    <source>
        <strain evidence="7 8">Jena</strain>
    </source>
</reference>
<evidence type="ECO:0000256" key="5">
    <source>
        <dbReference type="SAM" id="MobiDB-lite"/>
    </source>
</evidence>
<gene>
    <name evidence="7" type="ORF">PROFUN_09711</name>
    <name evidence="6" type="ORF">PROFUN_10458</name>
</gene>
<dbReference type="InParanoid" id="A0A2P6NES4"/>
<proteinExistence type="inferred from homology"/>
<feature type="region of interest" description="Disordered" evidence="5">
    <location>
        <begin position="1"/>
        <end position="26"/>
    </location>
</feature>
<feature type="compositionally biased region" description="Basic and acidic residues" evidence="5">
    <location>
        <begin position="75"/>
        <end position="93"/>
    </location>
</feature>
<dbReference type="PANTHER" id="PTHR14577:SF0">
    <property type="entry name" value="NUCLEOLAR PROTEIN 12"/>
    <property type="match status" value="1"/>
</dbReference>
<evidence type="ECO:0000256" key="3">
    <source>
        <dbReference type="ARBA" id="ARBA00023054"/>
    </source>
</evidence>
<dbReference type="PANTHER" id="PTHR14577">
    <property type="entry name" value="NUCLEOLAR PROTEIN 12"/>
    <property type="match status" value="1"/>
</dbReference>
<dbReference type="Pfam" id="PF09805">
    <property type="entry name" value="Nop25"/>
    <property type="match status" value="1"/>
</dbReference>
<feature type="region of interest" description="Disordered" evidence="5">
    <location>
        <begin position="170"/>
        <end position="225"/>
    </location>
</feature>
<evidence type="ECO:0000313" key="8">
    <source>
        <dbReference type="Proteomes" id="UP000241769"/>
    </source>
</evidence>
<dbReference type="STRING" id="1890364.A0A2P6NES4"/>
<evidence type="ECO:0000313" key="6">
    <source>
        <dbReference type="EMBL" id="PRP81964.1"/>
    </source>
</evidence>
<dbReference type="OrthoDB" id="551633at2759"/>
<feature type="region of interest" description="Disordered" evidence="5">
    <location>
        <begin position="75"/>
        <end position="129"/>
    </location>
</feature>
<dbReference type="AlphaFoldDB" id="A0A2P6NES4"/>
<evidence type="ECO:0000256" key="2">
    <source>
        <dbReference type="ARBA" id="ARBA00007175"/>
    </source>
</evidence>
<feature type="compositionally biased region" description="Acidic residues" evidence="5">
    <location>
        <begin position="101"/>
        <end position="119"/>
    </location>
</feature>
<protein>
    <recommendedName>
        <fullName evidence="9">Nucleolar protein 12</fullName>
    </recommendedName>
</protein>
<accession>A0A2P6NES4</accession>
<keyword evidence="3" id="KW-0175">Coiled coil</keyword>
<sequence length="263" mass="30970">MEKMLSRKAINKKRKAERAQSNVPEVKFDPDARKEFLTGFHKRKLERRQEAMKNIKEKQRLEKIEERKKIRAERDEYRNELISRAEKRNEQGSKRKRKVDSDDEEVAPLKMEEEEEPEEIAPTAGSRHAILGETVETKTYEGAEDGTQVTAVVSEFLFDENGLFAERQEEVKKALRSHEMAEEKKKKKQKREEKEERDPSWKKPRSERFAKKSFRDKMESKAKNKLKKKNLSLGLSCTILDQDSQCLKMIDEQSVCRVMPKKA</sequence>
<dbReference type="GO" id="GO:0005730">
    <property type="term" value="C:nucleolus"/>
    <property type="evidence" value="ECO:0007669"/>
    <property type="project" value="UniProtKB-SubCell"/>
</dbReference>
<name>A0A2P6NES4_9EUKA</name>
<evidence type="ECO:0008006" key="9">
    <source>
        <dbReference type="Google" id="ProtNLM"/>
    </source>
</evidence>
<feature type="compositionally biased region" description="Basic and acidic residues" evidence="5">
    <location>
        <begin position="170"/>
        <end position="222"/>
    </location>
</feature>
<comment type="subcellular location">
    <subcellularLocation>
        <location evidence="1">Nucleus</location>
        <location evidence="1">Nucleolus</location>
    </subcellularLocation>
</comment>
<evidence type="ECO:0000313" key="7">
    <source>
        <dbReference type="EMBL" id="PRP82464.1"/>
    </source>
</evidence>
<comment type="similarity">
    <text evidence="2">Belongs to the RRP17 family.</text>
</comment>
<dbReference type="InterPro" id="IPR019186">
    <property type="entry name" value="Nucleolar_protein_12"/>
</dbReference>
<organism evidence="7 8">
    <name type="scientific">Planoprotostelium fungivorum</name>
    <dbReference type="NCBI Taxonomy" id="1890364"/>
    <lineage>
        <taxon>Eukaryota</taxon>
        <taxon>Amoebozoa</taxon>
        <taxon>Evosea</taxon>
        <taxon>Variosea</taxon>
        <taxon>Cavosteliida</taxon>
        <taxon>Cavosteliaceae</taxon>
        <taxon>Planoprotostelium</taxon>
    </lineage>
</organism>
<keyword evidence="4" id="KW-0539">Nucleus</keyword>
<evidence type="ECO:0000256" key="1">
    <source>
        <dbReference type="ARBA" id="ARBA00004604"/>
    </source>
</evidence>
<dbReference type="EMBL" id="MDYQ01000102">
    <property type="protein sequence ID" value="PRP82464.1"/>
    <property type="molecule type" value="Genomic_DNA"/>
</dbReference>
<comment type="caution">
    <text evidence="7">The sequence shown here is derived from an EMBL/GenBank/DDBJ whole genome shotgun (WGS) entry which is preliminary data.</text>
</comment>